<gene>
    <name evidence="3" type="ORF">IE81DRAFT_301656</name>
</gene>
<dbReference type="GO" id="GO:0042149">
    <property type="term" value="P:cellular response to glucose starvation"/>
    <property type="evidence" value="ECO:0007669"/>
    <property type="project" value="TreeGrafter"/>
</dbReference>
<name>A0A316VYR5_9BASI</name>
<feature type="compositionally biased region" description="Polar residues" evidence="1">
    <location>
        <begin position="141"/>
        <end position="152"/>
    </location>
</feature>
<dbReference type="GeneID" id="37034111"/>
<dbReference type="AlphaFoldDB" id="A0A316VYR5"/>
<feature type="compositionally biased region" description="Acidic residues" evidence="1">
    <location>
        <begin position="416"/>
        <end position="428"/>
    </location>
</feature>
<dbReference type="InterPro" id="IPR052292">
    <property type="entry name" value="Glucose_repression_reg"/>
</dbReference>
<dbReference type="OrthoDB" id="5563539at2759"/>
<organism evidence="3 4">
    <name type="scientific">Ceraceosorus guamensis</name>
    <dbReference type="NCBI Taxonomy" id="1522189"/>
    <lineage>
        <taxon>Eukaryota</taxon>
        <taxon>Fungi</taxon>
        <taxon>Dikarya</taxon>
        <taxon>Basidiomycota</taxon>
        <taxon>Ustilaginomycotina</taxon>
        <taxon>Exobasidiomycetes</taxon>
        <taxon>Ceraceosorales</taxon>
        <taxon>Ceraceosoraceae</taxon>
        <taxon>Ceraceosorus</taxon>
    </lineage>
</organism>
<feature type="compositionally biased region" description="Basic and acidic residues" evidence="1">
    <location>
        <begin position="651"/>
        <end position="662"/>
    </location>
</feature>
<evidence type="ECO:0000256" key="1">
    <source>
        <dbReference type="SAM" id="MobiDB-lite"/>
    </source>
</evidence>
<feature type="compositionally biased region" description="Acidic residues" evidence="1">
    <location>
        <begin position="261"/>
        <end position="284"/>
    </location>
</feature>
<sequence>MMSAPAPYPAVASHAPAPDDHEISKKTPSICVDYLSHNWTDEDVWSSWKAMTKRKNEIANGVRLENASWRTWAKQRGKLKTISPETLNWLKDSDVTWLYGPLHEHADPVPPPRVATAGERLGLDDDPRRRKSILKHRTISEMLTTPGRSANENALPLSAEVSHETSEDETETESSTPRRKGTSSLDASPRPKPEPLPGHSATLDSSLPTLRKNLGGSPPPSVRLPNQPALDRADSAASSIAPEEKRHISFNQRVEQCISVDVEEIEYDDEEEEEDEEDDDEDDTYNASKAALQAQSTQGSRPDGREGDTEEGSEDDVLTMRSSPRHSPSWPLTSTSGASSRVSSPGAEHHTIAKLAPTMLKTSDTFSLPSAPVVDPSGFGDSFKASSSSRVSATGGNSYSGYGDDEDAGTRYSQWDADDDFGEYDYFDGPDVNEGYTGAAGGSNSDASPSPPTSHEDPEATVRRMAAAIAAKNGGQTVKHASPPEEMPPGTSAPASAPPARRSILKKGGSGGQAVSDEHQREEVSAEASAEANDGDYFGTSPAKLPADEAIDDLSDPKNTAPASRGRSSQRLGTSASYERIQDATRGGSSSRTRTNSNNSSSSNASTSPDDRFANSHRSGERRDSFRGRAGDGSRAMDKSGSYAAAAARVAGHDGEDSDGRASLDFASPGFPASPQLGDGENERAEEGKMYGRTAGGDSSVWSDGKPTGSRSSPSKSKSAAHRRYPSDDGDNPRGPDGERLSLDVEHLPSNDPNLSPPSALGGPTPLNTPTLALARSRGGARPSRKAGSSETQPSSPTVPRRSSATGAIVAPSDADRQAGVRVPLSSDYVEEDEGGIVGRAVEMVNTARDLIGALWGGDRGASWRQS</sequence>
<dbReference type="InParanoid" id="A0A316VYR5"/>
<keyword evidence="4" id="KW-1185">Reference proteome</keyword>
<protein>
    <recommendedName>
        <fullName evidence="2">Nitrogen regulatory protein areA GATA-like domain-containing protein</fullName>
    </recommendedName>
</protein>
<reference evidence="3 4" key="1">
    <citation type="journal article" date="2018" name="Mol. Biol. Evol.">
        <title>Broad Genomic Sampling Reveals a Smut Pathogenic Ancestry of the Fungal Clade Ustilaginomycotina.</title>
        <authorList>
            <person name="Kijpornyongpan T."/>
            <person name="Mondo S.J."/>
            <person name="Barry K."/>
            <person name="Sandor L."/>
            <person name="Lee J."/>
            <person name="Lipzen A."/>
            <person name="Pangilinan J."/>
            <person name="LaButti K."/>
            <person name="Hainaut M."/>
            <person name="Henrissat B."/>
            <person name="Grigoriev I.V."/>
            <person name="Spatafora J.W."/>
            <person name="Aime M.C."/>
        </authorList>
    </citation>
    <scope>NUCLEOTIDE SEQUENCE [LARGE SCALE GENOMIC DNA]</scope>
    <source>
        <strain evidence="3 4">MCA 4658</strain>
    </source>
</reference>
<feature type="compositionally biased region" description="Low complexity" evidence="1">
    <location>
        <begin position="382"/>
        <end position="397"/>
    </location>
</feature>
<feature type="compositionally biased region" description="Low complexity" evidence="1">
    <location>
        <begin position="750"/>
        <end position="759"/>
    </location>
</feature>
<dbReference type="Proteomes" id="UP000245783">
    <property type="component" value="Unassembled WGS sequence"/>
</dbReference>
<evidence type="ECO:0000259" key="2">
    <source>
        <dbReference type="Pfam" id="PF08550"/>
    </source>
</evidence>
<dbReference type="EMBL" id="KZ819376">
    <property type="protein sequence ID" value="PWN42807.1"/>
    <property type="molecule type" value="Genomic_DNA"/>
</dbReference>
<feature type="compositionally biased region" description="Polar residues" evidence="1">
    <location>
        <begin position="787"/>
        <end position="806"/>
    </location>
</feature>
<feature type="compositionally biased region" description="Acidic residues" evidence="1">
    <location>
        <begin position="308"/>
        <end position="317"/>
    </location>
</feature>
<feature type="compositionally biased region" description="Low complexity" evidence="1">
    <location>
        <begin position="334"/>
        <end position="344"/>
    </location>
</feature>
<evidence type="ECO:0000313" key="3">
    <source>
        <dbReference type="EMBL" id="PWN42807.1"/>
    </source>
</evidence>
<dbReference type="InterPro" id="IPR013860">
    <property type="entry name" value="AreA_GATA"/>
</dbReference>
<feature type="domain" description="Nitrogen regulatory protein areA GATA-like" evidence="2">
    <location>
        <begin position="47"/>
        <end position="74"/>
    </location>
</feature>
<dbReference type="Pfam" id="PF08550">
    <property type="entry name" value="GATA_AreA"/>
    <property type="match status" value="1"/>
</dbReference>
<accession>A0A316VYR5</accession>
<dbReference type="PANTHER" id="PTHR28051:SF1">
    <property type="entry name" value="PROTEIN MTL1-RELATED"/>
    <property type="match status" value="1"/>
</dbReference>
<feature type="compositionally biased region" description="Basic and acidic residues" evidence="1">
    <location>
        <begin position="681"/>
        <end position="690"/>
    </location>
</feature>
<feature type="region of interest" description="Disordered" evidence="1">
    <location>
        <begin position="104"/>
        <end position="824"/>
    </location>
</feature>
<feature type="region of interest" description="Disordered" evidence="1">
    <location>
        <begin position="1"/>
        <end position="23"/>
    </location>
</feature>
<proteinExistence type="predicted"/>
<dbReference type="PANTHER" id="PTHR28051">
    <property type="entry name" value="PROTEIN MTL1-RELATED"/>
    <property type="match status" value="1"/>
</dbReference>
<feature type="compositionally biased region" description="Polar residues" evidence="1">
    <location>
        <begin position="320"/>
        <end position="333"/>
    </location>
</feature>
<dbReference type="RefSeq" id="XP_025369967.1">
    <property type="nucleotide sequence ID" value="XM_025512241.1"/>
</dbReference>
<feature type="compositionally biased region" description="Low complexity" evidence="1">
    <location>
        <begin position="584"/>
        <end position="608"/>
    </location>
</feature>
<feature type="compositionally biased region" description="Basic and acidic residues" evidence="1">
    <location>
        <begin position="609"/>
        <end position="638"/>
    </location>
</feature>
<evidence type="ECO:0000313" key="4">
    <source>
        <dbReference type="Proteomes" id="UP000245783"/>
    </source>
</evidence>
<dbReference type="GO" id="GO:0007039">
    <property type="term" value="P:protein catabolic process in the vacuole"/>
    <property type="evidence" value="ECO:0007669"/>
    <property type="project" value="TreeGrafter"/>
</dbReference>
<feature type="compositionally biased region" description="Low complexity" evidence="1">
    <location>
        <begin position="492"/>
        <end position="502"/>
    </location>
</feature>
<feature type="compositionally biased region" description="Basic and acidic residues" evidence="1">
    <location>
        <begin position="725"/>
        <end position="749"/>
    </location>
</feature>
<dbReference type="STRING" id="1522189.A0A316VYR5"/>
<dbReference type="GO" id="GO:0005773">
    <property type="term" value="C:vacuole"/>
    <property type="evidence" value="ECO:0007669"/>
    <property type="project" value="GOC"/>
</dbReference>
<feature type="compositionally biased region" description="Polar residues" evidence="1">
    <location>
        <begin position="557"/>
        <end position="577"/>
    </location>
</feature>